<sequence length="344" mass="39721">MIFRVLQNLKSFRSTVPLQSFQVTTQFRSFMGKRMSSSGSSTTVQSLRERSPSSYSLKIQNFSQLEKSLVSCDGKYESRIFSSGGYNWRMILYPKGNSKDNGSDFISMYVELDSSSLPTPSSEVFADYRFFVFNKKENKYFTIHDVESKPFNNLRPVWGLPQLLPLDTFKDPENGYFSVDQCEFGVDVIVAPPPTNWEILSFNDKLSFPKFTWTVKNFNELEEYVYKSSSFSKGGRKWALRLYPKGGEDSKKWVSIFLEVAESETFEEGEKIFREANIRIIDPRGSNHLTRTYSCWHGKTFPCWGHPEFVSRNDLKNTYLDMEGALNIEVEFDVVSTTKYSSMS</sequence>
<dbReference type="CDD" id="cd00121">
    <property type="entry name" value="MATH"/>
    <property type="match status" value="2"/>
</dbReference>
<evidence type="ECO:0000313" key="2">
    <source>
        <dbReference type="EMBL" id="KAL1208820.1"/>
    </source>
</evidence>
<dbReference type="Proteomes" id="UP001558713">
    <property type="component" value="Unassembled WGS sequence"/>
</dbReference>
<comment type="caution">
    <text evidence="2">The sequence shown here is derived from an EMBL/GenBank/DDBJ whole genome shotgun (WGS) entry which is preliminary data.</text>
</comment>
<protein>
    <submittedName>
        <fullName evidence="2">Ubiquitin C-terminal hydrolase 12</fullName>
    </submittedName>
</protein>
<organism evidence="2 3">
    <name type="scientific">Cardamine amara subsp. amara</name>
    <dbReference type="NCBI Taxonomy" id="228776"/>
    <lineage>
        <taxon>Eukaryota</taxon>
        <taxon>Viridiplantae</taxon>
        <taxon>Streptophyta</taxon>
        <taxon>Embryophyta</taxon>
        <taxon>Tracheophyta</taxon>
        <taxon>Spermatophyta</taxon>
        <taxon>Magnoliopsida</taxon>
        <taxon>eudicotyledons</taxon>
        <taxon>Gunneridae</taxon>
        <taxon>Pentapetalae</taxon>
        <taxon>rosids</taxon>
        <taxon>malvids</taxon>
        <taxon>Brassicales</taxon>
        <taxon>Brassicaceae</taxon>
        <taxon>Cardamineae</taxon>
        <taxon>Cardamine</taxon>
    </lineage>
</organism>
<reference evidence="2 3" key="1">
    <citation type="submission" date="2024-04" db="EMBL/GenBank/DDBJ databases">
        <title>Genome assembly C_amara_ONT_v2.</title>
        <authorList>
            <person name="Yant L."/>
            <person name="Moore C."/>
            <person name="Slenker M."/>
        </authorList>
    </citation>
    <scope>NUCLEOTIDE SEQUENCE [LARGE SCALE GENOMIC DNA]</scope>
    <source>
        <tissue evidence="2">Leaf</tissue>
    </source>
</reference>
<dbReference type="SUPFAM" id="SSF49599">
    <property type="entry name" value="TRAF domain-like"/>
    <property type="match status" value="2"/>
</dbReference>
<dbReference type="InterPro" id="IPR002083">
    <property type="entry name" value="MATH/TRAF_dom"/>
</dbReference>
<accession>A0ABD1APZ9</accession>
<dbReference type="PANTHER" id="PTHR46162">
    <property type="entry name" value="TRAF-LIKE FAMILY PROTEIN"/>
    <property type="match status" value="1"/>
</dbReference>
<dbReference type="Pfam" id="PF22486">
    <property type="entry name" value="MATH_2"/>
    <property type="match status" value="2"/>
</dbReference>
<dbReference type="Gene3D" id="2.60.210.10">
    <property type="entry name" value="Apoptosis, Tumor Necrosis Factor Receptor Associated Protein 2, Chain A"/>
    <property type="match status" value="2"/>
</dbReference>
<dbReference type="PANTHER" id="PTHR46162:SF47">
    <property type="entry name" value="TRAF-LIKE FAMILY PROTEIN-RELATED"/>
    <property type="match status" value="1"/>
</dbReference>
<gene>
    <name evidence="2" type="ORF">V5N11_010499</name>
</gene>
<keyword evidence="2" id="KW-0378">Hydrolase</keyword>
<dbReference type="EMBL" id="JBANAX010000436">
    <property type="protein sequence ID" value="KAL1208820.1"/>
    <property type="molecule type" value="Genomic_DNA"/>
</dbReference>
<feature type="domain" description="MATH" evidence="1">
    <location>
        <begin position="208"/>
        <end position="332"/>
    </location>
</feature>
<evidence type="ECO:0000259" key="1">
    <source>
        <dbReference type="PROSITE" id="PS50144"/>
    </source>
</evidence>
<proteinExistence type="predicted"/>
<evidence type="ECO:0000313" key="3">
    <source>
        <dbReference type="Proteomes" id="UP001558713"/>
    </source>
</evidence>
<feature type="domain" description="MATH" evidence="1">
    <location>
        <begin position="52"/>
        <end position="188"/>
    </location>
</feature>
<dbReference type="SMART" id="SM00061">
    <property type="entry name" value="MATH"/>
    <property type="match status" value="2"/>
</dbReference>
<dbReference type="GO" id="GO:0016787">
    <property type="term" value="F:hydrolase activity"/>
    <property type="evidence" value="ECO:0007669"/>
    <property type="project" value="UniProtKB-KW"/>
</dbReference>
<name>A0ABD1APZ9_CARAN</name>
<dbReference type="AlphaFoldDB" id="A0ABD1APZ9"/>
<dbReference type="PROSITE" id="PS50144">
    <property type="entry name" value="MATH"/>
    <property type="match status" value="2"/>
</dbReference>
<dbReference type="InterPro" id="IPR008974">
    <property type="entry name" value="TRAF-like"/>
</dbReference>
<keyword evidence="3" id="KW-1185">Reference proteome</keyword>